<evidence type="ECO:0000259" key="2">
    <source>
        <dbReference type="Pfam" id="PF13360"/>
    </source>
</evidence>
<name>A0A7M2YUU4_9ACTN</name>
<dbReference type="InterPro" id="IPR011048">
    <property type="entry name" value="Haem_d1_sf"/>
</dbReference>
<comment type="caution">
    <text evidence="3">The sequence shown here is derived from an EMBL/GenBank/DDBJ whole genome shotgun (WGS) entry which is preliminary data.</text>
</comment>
<dbReference type="EMBL" id="QQZY01000006">
    <property type="protein sequence ID" value="RDI73912.1"/>
    <property type="molecule type" value="Genomic_DNA"/>
</dbReference>
<proteinExistence type="predicted"/>
<organism evidence="3 4">
    <name type="scientific">Gaiella occulta</name>
    <dbReference type="NCBI Taxonomy" id="1002870"/>
    <lineage>
        <taxon>Bacteria</taxon>
        <taxon>Bacillati</taxon>
        <taxon>Actinomycetota</taxon>
        <taxon>Thermoleophilia</taxon>
        <taxon>Gaiellales</taxon>
        <taxon>Gaiellaceae</taxon>
        <taxon>Gaiella</taxon>
    </lineage>
</organism>
<keyword evidence="1" id="KW-0732">Signal</keyword>
<accession>A0A7M2YUU4</accession>
<dbReference type="InterPro" id="IPR051200">
    <property type="entry name" value="Host-pathogen_enzymatic-act"/>
</dbReference>
<dbReference type="RefSeq" id="WP_114796883.1">
    <property type="nucleotide sequence ID" value="NZ_QQZY01000006.1"/>
</dbReference>
<dbReference type="SUPFAM" id="SSF51004">
    <property type="entry name" value="C-terminal (heme d1) domain of cytochrome cd1-nitrite reductase"/>
    <property type="match status" value="1"/>
</dbReference>
<feature type="chain" id="PRO_5029764470" description="Pyrrolo-quinoline quinone repeat domain-containing protein" evidence="1">
    <location>
        <begin position="21"/>
        <end position="323"/>
    </location>
</feature>
<dbReference type="Gene3D" id="2.130.10.10">
    <property type="entry name" value="YVTN repeat-like/Quinoprotein amine dehydrogenase"/>
    <property type="match status" value="2"/>
</dbReference>
<dbReference type="OrthoDB" id="4331507at2"/>
<feature type="signal peptide" evidence="1">
    <location>
        <begin position="1"/>
        <end position="20"/>
    </location>
</feature>
<dbReference type="InterPro" id="IPR015943">
    <property type="entry name" value="WD40/YVTN_repeat-like_dom_sf"/>
</dbReference>
<protein>
    <recommendedName>
        <fullName evidence="2">Pyrrolo-quinoline quinone repeat domain-containing protein</fullName>
    </recommendedName>
</protein>
<keyword evidence="4" id="KW-1185">Reference proteome</keyword>
<evidence type="ECO:0000313" key="3">
    <source>
        <dbReference type="EMBL" id="RDI73912.1"/>
    </source>
</evidence>
<dbReference type="InterPro" id="IPR002372">
    <property type="entry name" value="PQQ_rpt_dom"/>
</dbReference>
<sequence length="323" mass="33937">MLRALILVALALLAAGGSAAAPASGLRQLAVVTLEGEDRVAFVDLARGRVLRRLAVAPGPHNLDATGDGRIVALTSPPSGRVTILDGRRLRVLRVVSGFGSPHDVKLSPDGRTAYVLEEARGTLAVLDTGTGRVLRRLPVGMGAHDVAVGDLAWVTHGARDVPLTLLSLSPRPRRPAPNGTLAAGGAAHDIDRAPDTADVFVTFWESGVVTRIRTGGRIGRVLWRRRVGTLTHHLAFDPYSGRRLWVTDRAGRVLLLSADTGRTLRSFTGCPGPHHVAVLSSRAAVVACNASGTLAVFDAARGRVRSLPVGQGPHDLAVVQVP</sequence>
<gene>
    <name evidence="3" type="ORF">Gocc_2476</name>
</gene>
<feature type="domain" description="Pyrrolo-quinoline quinone repeat" evidence="2">
    <location>
        <begin position="218"/>
        <end position="305"/>
    </location>
</feature>
<dbReference type="PANTHER" id="PTHR47197">
    <property type="entry name" value="PROTEIN NIRF"/>
    <property type="match status" value="1"/>
</dbReference>
<dbReference type="AlphaFoldDB" id="A0A7M2YUU4"/>
<reference evidence="3 4" key="1">
    <citation type="submission" date="2018-07" db="EMBL/GenBank/DDBJ databases">
        <title>High-quality-draft genome sequence of Gaiella occulta.</title>
        <authorList>
            <person name="Severino R."/>
            <person name="Froufe H.J.C."/>
            <person name="Rainey F.A."/>
            <person name="Barroso C."/>
            <person name="Albuquerque L."/>
            <person name="Lobo-Da-Cunha A."/>
            <person name="Da Costa M.S."/>
            <person name="Egas C."/>
        </authorList>
    </citation>
    <scope>NUCLEOTIDE SEQUENCE [LARGE SCALE GENOMIC DNA]</scope>
    <source>
        <strain evidence="3 4">F2-233</strain>
    </source>
</reference>
<evidence type="ECO:0000313" key="4">
    <source>
        <dbReference type="Proteomes" id="UP000254134"/>
    </source>
</evidence>
<reference evidence="4" key="2">
    <citation type="journal article" date="2019" name="MicrobiologyOpen">
        <title>High-quality draft genome sequence of Gaiella occulta isolated from a 150 meter deep mineral water borehole and comparison with the genome sequences of other deep-branching lineages of the phylum Actinobacteria.</title>
        <authorList>
            <person name="Severino R."/>
            <person name="Froufe H.J.C."/>
            <person name="Barroso C."/>
            <person name="Albuquerque L."/>
            <person name="Lobo-da-Cunha A."/>
            <person name="da Costa M.S."/>
            <person name="Egas C."/>
        </authorList>
    </citation>
    <scope>NUCLEOTIDE SEQUENCE [LARGE SCALE GENOMIC DNA]</scope>
    <source>
        <strain evidence="4">F2-233</strain>
    </source>
</reference>
<dbReference type="Proteomes" id="UP000254134">
    <property type="component" value="Unassembled WGS sequence"/>
</dbReference>
<dbReference type="PANTHER" id="PTHR47197:SF3">
    <property type="entry name" value="DIHYDRO-HEME D1 DEHYDROGENASE"/>
    <property type="match status" value="1"/>
</dbReference>
<dbReference type="Pfam" id="PF13360">
    <property type="entry name" value="PQQ_2"/>
    <property type="match status" value="1"/>
</dbReference>
<evidence type="ECO:0000256" key="1">
    <source>
        <dbReference type="SAM" id="SignalP"/>
    </source>
</evidence>